<feature type="chain" id="PRO_5042217348" evidence="1">
    <location>
        <begin position="26"/>
        <end position="188"/>
    </location>
</feature>
<sequence length="188" mass="20072">MLANTYITLLAGVLALNFPVRATSACGTAASRYLSACRCRPTCSATPTPTPTPCPAYGGLLPNGDFECGVSPWTVKVPDADASAAITALSSNSGQRSFEARLLKDRPRQDPVLSVSAGSGVFSVQPNVPGKLTFALWFDNMDAGFVGVKFNWAPIRTVDARDGAGWVDIVDVEYHGNSLCYYWSPFVR</sequence>
<protein>
    <submittedName>
        <fullName evidence="2">Uncharacterized protein</fullName>
    </submittedName>
</protein>
<comment type="caution">
    <text evidence="2">The sequence shown here is derived from an EMBL/GenBank/DDBJ whole genome shotgun (WGS) entry which is preliminary data.</text>
</comment>
<accession>A0AAD9HB98</accession>
<reference evidence="2" key="1">
    <citation type="submission" date="2021-06" db="EMBL/GenBank/DDBJ databases">
        <title>Comparative genomics, transcriptomics and evolutionary studies reveal genomic signatures of adaptation to plant cell wall in hemibiotrophic fungi.</title>
        <authorList>
            <consortium name="DOE Joint Genome Institute"/>
            <person name="Baroncelli R."/>
            <person name="Diaz J.F."/>
            <person name="Benocci T."/>
            <person name="Peng M."/>
            <person name="Battaglia E."/>
            <person name="Haridas S."/>
            <person name="Andreopoulos W."/>
            <person name="Labutti K."/>
            <person name="Pangilinan J."/>
            <person name="Floch G.L."/>
            <person name="Makela M.R."/>
            <person name="Henrissat B."/>
            <person name="Grigoriev I.V."/>
            <person name="Crouch J.A."/>
            <person name="De Vries R.P."/>
            <person name="Sukno S.A."/>
            <person name="Thon M.R."/>
        </authorList>
    </citation>
    <scope>NUCLEOTIDE SEQUENCE</scope>
    <source>
        <strain evidence="2">MAFF235873</strain>
    </source>
</reference>
<dbReference type="Proteomes" id="UP001232148">
    <property type="component" value="Unassembled WGS sequence"/>
</dbReference>
<evidence type="ECO:0000313" key="3">
    <source>
        <dbReference type="Proteomes" id="UP001232148"/>
    </source>
</evidence>
<name>A0AAD9HB98_9PEZI</name>
<evidence type="ECO:0000256" key="1">
    <source>
        <dbReference type="SAM" id="SignalP"/>
    </source>
</evidence>
<keyword evidence="3" id="KW-1185">Reference proteome</keyword>
<gene>
    <name evidence="2" type="ORF">LX32DRAFT_655982</name>
</gene>
<evidence type="ECO:0000313" key="2">
    <source>
        <dbReference type="EMBL" id="KAK2024769.1"/>
    </source>
</evidence>
<keyword evidence="1" id="KW-0732">Signal</keyword>
<proteinExistence type="predicted"/>
<dbReference type="EMBL" id="MU842955">
    <property type="protein sequence ID" value="KAK2024769.1"/>
    <property type="molecule type" value="Genomic_DNA"/>
</dbReference>
<feature type="signal peptide" evidence="1">
    <location>
        <begin position="1"/>
        <end position="25"/>
    </location>
</feature>
<organism evidence="2 3">
    <name type="scientific">Colletotrichum zoysiae</name>
    <dbReference type="NCBI Taxonomy" id="1216348"/>
    <lineage>
        <taxon>Eukaryota</taxon>
        <taxon>Fungi</taxon>
        <taxon>Dikarya</taxon>
        <taxon>Ascomycota</taxon>
        <taxon>Pezizomycotina</taxon>
        <taxon>Sordariomycetes</taxon>
        <taxon>Hypocreomycetidae</taxon>
        <taxon>Glomerellales</taxon>
        <taxon>Glomerellaceae</taxon>
        <taxon>Colletotrichum</taxon>
        <taxon>Colletotrichum graminicola species complex</taxon>
    </lineage>
</organism>
<dbReference type="AlphaFoldDB" id="A0AAD9HB98"/>